<dbReference type="SUPFAM" id="SSF160631">
    <property type="entry name" value="SMI1/KNR4-like"/>
    <property type="match status" value="1"/>
</dbReference>
<evidence type="ECO:0000313" key="3">
    <source>
        <dbReference type="Proteomes" id="UP000074914"/>
    </source>
</evidence>
<dbReference type="EMBL" id="CP013236">
    <property type="protein sequence ID" value="AMP16084.1"/>
    <property type="molecule type" value="Genomic_DNA"/>
</dbReference>
<proteinExistence type="predicted"/>
<feature type="domain" description="Knr4/Smi1-like" evidence="1">
    <location>
        <begin position="8"/>
        <end position="157"/>
    </location>
</feature>
<dbReference type="SMART" id="SM00860">
    <property type="entry name" value="SMI1_KNR4"/>
    <property type="match status" value="1"/>
</dbReference>
<accession>A0ABM5ZAH2</accession>
<dbReference type="InterPro" id="IPR037883">
    <property type="entry name" value="Knr4/Smi1-like_sf"/>
</dbReference>
<dbReference type="InterPro" id="IPR018958">
    <property type="entry name" value="Knr4/Smi1-like_dom"/>
</dbReference>
<protein>
    <submittedName>
        <fullName evidence="2">SMI1 / KNR4 family protein</fullName>
    </submittedName>
</protein>
<evidence type="ECO:0000313" key="2">
    <source>
        <dbReference type="EMBL" id="AMP16084.1"/>
    </source>
</evidence>
<dbReference type="Gene3D" id="3.40.1580.10">
    <property type="entry name" value="SMI1/KNR4-like"/>
    <property type="match status" value="1"/>
</dbReference>
<name>A0ABM5ZAH2_9BURK</name>
<organism evidence="2 3">
    <name type="scientific">Collimonas pratensis</name>
    <dbReference type="NCBI Taxonomy" id="279113"/>
    <lineage>
        <taxon>Bacteria</taxon>
        <taxon>Pseudomonadati</taxon>
        <taxon>Pseudomonadota</taxon>
        <taxon>Betaproteobacteria</taxon>
        <taxon>Burkholderiales</taxon>
        <taxon>Oxalobacteraceae</taxon>
        <taxon>Collimonas</taxon>
    </lineage>
</organism>
<keyword evidence="3" id="KW-1185">Reference proteome</keyword>
<reference evidence="2 3" key="1">
    <citation type="submission" date="2015-11" db="EMBL/GenBank/DDBJ databases">
        <title>Exploring the genomic traits of fungus-feeding bacterial genus Collimonas.</title>
        <authorList>
            <person name="Song C."/>
            <person name="Schmidt R."/>
            <person name="de Jager V."/>
            <person name="Krzyzanowska D."/>
            <person name="Jongedijk E."/>
            <person name="Cankar K."/>
            <person name="Beekwilder J."/>
            <person name="van Veen A."/>
            <person name="de Boer W."/>
            <person name="van Veen J.A."/>
            <person name="Garbeva P."/>
        </authorList>
    </citation>
    <scope>NUCLEOTIDE SEQUENCE [LARGE SCALE GENOMIC DNA]</scope>
    <source>
        <strain evidence="2 3">Ter291</strain>
    </source>
</reference>
<evidence type="ECO:0000259" key="1">
    <source>
        <dbReference type="SMART" id="SM00860"/>
    </source>
</evidence>
<dbReference type="Pfam" id="PF09346">
    <property type="entry name" value="SMI1_KNR4"/>
    <property type="match status" value="1"/>
</dbReference>
<sequence length="163" mass="18092">MPIKYRPGATPDAINELELHIANPLPDDYKDFLISHNGLTIEYPGYCDIPSNKVESGSIAFGGLFGTRINESSMDLISFNQEFISEIDFLGKSIAIGEDGGGNPFVLMLEPRSGQVLYWDRTHLHEPDDGYQADFPEVDDCGDLYVISDSFSDFLVAIQQHTV</sequence>
<dbReference type="RefSeq" id="WP_062117689.1">
    <property type="nucleotide sequence ID" value="NZ_CP013236.1"/>
</dbReference>
<dbReference type="Proteomes" id="UP000074914">
    <property type="component" value="Chromosome"/>
</dbReference>
<gene>
    <name evidence="2" type="ORF">CPter291_3850</name>
</gene>